<sequence>MVKKIVKGPAGSSRIKSQWRKVYDGIAKMRAQAEGQKDIEDSPIIIDTSIDPKLFRFHTLIGLLLSSQTKDSTTSQTVSKLQSQGLTPERMAELSVEEIADTIYGVRFHNNKAKYIKNTSKILLEKYDGDIPNDFKKVIALPGIGPKMAYLFLQICYGKIEGIPVDTHVHRVANRLGWVKSKNEQETRKQLQEFMPQEMWAEADGLLLDLGQNICTAKKPKCGECDISKFCTYYKANHKK</sequence>
<keyword evidence="12 13" id="KW-0326">Glycosidase</keyword>
<keyword evidence="3" id="KW-0004">4Fe-4S</keyword>
<dbReference type="InterPro" id="IPR003265">
    <property type="entry name" value="HhH-GPD_domain"/>
</dbReference>
<evidence type="ECO:0000313" key="16">
    <source>
        <dbReference type="Proteomes" id="UP001162131"/>
    </source>
</evidence>
<comment type="subcellular location">
    <subcellularLocation>
        <location evidence="13">Nucleus</location>
    </subcellularLocation>
    <subcellularLocation>
        <location evidence="13">Mitochondrion</location>
    </subcellularLocation>
</comment>
<dbReference type="SMART" id="SM00525">
    <property type="entry name" value="FES"/>
    <property type="match status" value="1"/>
</dbReference>
<keyword evidence="13" id="KW-0496">Mitochondrion</keyword>
<keyword evidence="11 13" id="KW-0456">Lyase</keyword>
<dbReference type="GO" id="GO:0051539">
    <property type="term" value="F:4 iron, 4 sulfur cluster binding"/>
    <property type="evidence" value="ECO:0007669"/>
    <property type="project" value="UniProtKB-KW"/>
</dbReference>
<dbReference type="Proteomes" id="UP001162131">
    <property type="component" value="Unassembled WGS sequence"/>
</dbReference>
<dbReference type="InterPro" id="IPR023170">
    <property type="entry name" value="HhH_base_excis_C"/>
</dbReference>
<dbReference type="AlphaFoldDB" id="A0AAU9JU77"/>
<comment type="function">
    <text evidence="13">Bifunctional DNA N-glycosylase with associated apurinic/apyrimidinic (AP) lyase function that catalyzes the first step in base excision repair (BER), the primary repair pathway for the repair of oxidative DNA damage. The DNA N-glycosylase activity releases the damaged DNA base from DNA by cleaving the N-glycosidic bond, leaving an AP site. The AP lyase activity cleaves the phosphodiester bond 3' to the AP site by a beta-elimination. Primarily recognizes and repairs oxidative base damage of pyrimidines.</text>
</comment>
<dbReference type="FunFam" id="1.10.340.30:FF:000005">
    <property type="entry name" value="Endonuclease III-like protein 1"/>
    <property type="match status" value="1"/>
</dbReference>
<dbReference type="PROSITE" id="PS00764">
    <property type="entry name" value="ENDONUCLEASE_III_1"/>
    <property type="match status" value="1"/>
</dbReference>
<keyword evidence="5 13" id="KW-0227">DNA damage</keyword>
<gene>
    <name evidence="13" type="primary">NTH1</name>
    <name evidence="15" type="ORF">BSTOLATCC_MIC47994</name>
</gene>
<dbReference type="GO" id="GO:0006285">
    <property type="term" value="P:base-excision repair, AP site formation"/>
    <property type="evidence" value="ECO:0007669"/>
    <property type="project" value="UniProtKB-UniRule"/>
</dbReference>
<dbReference type="Pfam" id="PF10576">
    <property type="entry name" value="EndIII_4Fe-2S"/>
    <property type="match status" value="1"/>
</dbReference>
<dbReference type="SUPFAM" id="SSF48150">
    <property type="entry name" value="DNA-glycosylase"/>
    <property type="match status" value="1"/>
</dbReference>
<dbReference type="EMBL" id="CAJZBQ010000047">
    <property type="protein sequence ID" value="CAG9329165.1"/>
    <property type="molecule type" value="Genomic_DNA"/>
</dbReference>
<comment type="similarity">
    <text evidence="2 13">Belongs to the Nth/MutY family.</text>
</comment>
<evidence type="ECO:0000256" key="6">
    <source>
        <dbReference type="ARBA" id="ARBA00022801"/>
    </source>
</evidence>
<evidence type="ECO:0000256" key="4">
    <source>
        <dbReference type="ARBA" id="ARBA00022723"/>
    </source>
</evidence>
<keyword evidence="4" id="KW-0479">Metal-binding</keyword>
<evidence type="ECO:0000313" key="15">
    <source>
        <dbReference type="EMBL" id="CAG9329165.1"/>
    </source>
</evidence>
<evidence type="ECO:0000256" key="5">
    <source>
        <dbReference type="ARBA" id="ARBA00022763"/>
    </source>
</evidence>
<dbReference type="GO" id="GO:0046872">
    <property type="term" value="F:metal ion binding"/>
    <property type="evidence" value="ECO:0007669"/>
    <property type="project" value="UniProtKB-KW"/>
</dbReference>
<accession>A0AAU9JU77</accession>
<evidence type="ECO:0000256" key="1">
    <source>
        <dbReference type="ARBA" id="ARBA00001966"/>
    </source>
</evidence>
<evidence type="ECO:0000256" key="8">
    <source>
        <dbReference type="ARBA" id="ARBA00023004"/>
    </source>
</evidence>
<evidence type="ECO:0000259" key="14">
    <source>
        <dbReference type="SMART" id="SM00478"/>
    </source>
</evidence>
<dbReference type="Pfam" id="PF00730">
    <property type="entry name" value="HhH-GPD"/>
    <property type="match status" value="1"/>
</dbReference>
<dbReference type="InterPro" id="IPR011257">
    <property type="entry name" value="DNA_glycosylase"/>
</dbReference>
<comment type="caution">
    <text evidence="13">Lacks conserved residue(s) required for the propagation of feature annotation.</text>
</comment>
<feature type="domain" description="HhH-GPD" evidence="14">
    <location>
        <begin position="65"/>
        <end position="213"/>
    </location>
</feature>
<evidence type="ECO:0000256" key="2">
    <source>
        <dbReference type="ARBA" id="ARBA00008343"/>
    </source>
</evidence>
<dbReference type="GO" id="GO:0003677">
    <property type="term" value="F:DNA binding"/>
    <property type="evidence" value="ECO:0007669"/>
    <property type="project" value="UniProtKB-UniRule"/>
</dbReference>
<dbReference type="Pfam" id="PF00633">
    <property type="entry name" value="HHH"/>
    <property type="match status" value="1"/>
</dbReference>
<reference evidence="15" key="1">
    <citation type="submission" date="2021-09" db="EMBL/GenBank/DDBJ databases">
        <authorList>
            <consortium name="AG Swart"/>
            <person name="Singh M."/>
            <person name="Singh A."/>
            <person name="Seah K."/>
            <person name="Emmerich C."/>
        </authorList>
    </citation>
    <scope>NUCLEOTIDE SEQUENCE</scope>
    <source>
        <strain evidence="15">ATCC30299</strain>
    </source>
</reference>
<keyword evidence="8" id="KW-0408">Iron</keyword>
<dbReference type="EC" id="3.2.2.-" evidence="13"/>
<evidence type="ECO:0000256" key="9">
    <source>
        <dbReference type="ARBA" id="ARBA00023014"/>
    </source>
</evidence>
<comment type="catalytic activity">
    <reaction evidence="13">
        <text>2'-deoxyribonucleotide-(2'-deoxyribose 5'-phosphate)-2'-deoxyribonucleotide-DNA = a 3'-end 2'-deoxyribonucleotide-(2,3-dehydro-2,3-deoxyribose 5'-phosphate)-DNA + a 5'-end 5'-phospho-2'-deoxyribonucleoside-DNA + H(+)</text>
        <dbReference type="Rhea" id="RHEA:66592"/>
        <dbReference type="Rhea" id="RHEA-COMP:13180"/>
        <dbReference type="Rhea" id="RHEA-COMP:16897"/>
        <dbReference type="Rhea" id="RHEA-COMP:17067"/>
        <dbReference type="ChEBI" id="CHEBI:15378"/>
        <dbReference type="ChEBI" id="CHEBI:136412"/>
        <dbReference type="ChEBI" id="CHEBI:157695"/>
        <dbReference type="ChEBI" id="CHEBI:167181"/>
        <dbReference type="EC" id="4.2.99.18"/>
    </reaction>
</comment>
<dbReference type="GO" id="GO:0005739">
    <property type="term" value="C:mitochondrion"/>
    <property type="evidence" value="ECO:0007669"/>
    <property type="project" value="UniProtKB-SubCell"/>
</dbReference>
<evidence type="ECO:0000256" key="10">
    <source>
        <dbReference type="ARBA" id="ARBA00023204"/>
    </source>
</evidence>
<dbReference type="Gene3D" id="1.10.1670.10">
    <property type="entry name" value="Helix-hairpin-Helix base-excision DNA repair enzymes (C-terminal)"/>
    <property type="match status" value="1"/>
</dbReference>
<keyword evidence="9" id="KW-0411">Iron-sulfur</keyword>
<dbReference type="GO" id="GO:0140078">
    <property type="term" value="F:class I DNA-(apurinic or apyrimidinic site) endonuclease activity"/>
    <property type="evidence" value="ECO:0007669"/>
    <property type="project" value="UniProtKB-EC"/>
</dbReference>
<dbReference type="PANTHER" id="PTHR43286">
    <property type="entry name" value="ENDONUCLEASE III-LIKE PROTEIN 1"/>
    <property type="match status" value="1"/>
</dbReference>
<dbReference type="InterPro" id="IPR004035">
    <property type="entry name" value="Endouclease-III_FeS-bd_BS"/>
</dbReference>
<proteinExistence type="inferred from homology"/>
<evidence type="ECO:0000256" key="3">
    <source>
        <dbReference type="ARBA" id="ARBA00022485"/>
    </source>
</evidence>
<dbReference type="InterPro" id="IPR003651">
    <property type="entry name" value="Endonuclease3_FeS-loop_motif"/>
</dbReference>
<dbReference type="Gene3D" id="1.10.340.30">
    <property type="entry name" value="Hypothetical protein, domain 2"/>
    <property type="match status" value="1"/>
</dbReference>
<evidence type="ECO:0000256" key="7">
    <source>
        <dbReference type="ARBA" id="ARBA00022946"/>
    </source>
</evidence>
<dbReference type="CDD" id="cd00056">
    <property type="entry name" value="ENDO3c"/>
    <property type="match status" value="1"/>
</dbReference>
<dbReference type="GO" id="GO:0000703">
    <property type="term" value="F:oxidized pyrimidine nucleobase lesion DNA N-glycosylase activity"/>
    <property type="evidence" value="ECO:0007669"/>
    <property type="project" value="UniProtKB-UniRule"/>
</dbReference>
<dbReference type="GO" id="GO:0006289">
    <property type="term" value="P:nucleotide-excision repair"/>
    <property type="evidence" value="ECO:0007669"/>
    <property type="project" value="TreeGrafter"/>
</dbReference>
<dbReference type="GO" id="GO:0005634">
    <property type="term" value="C:nucleus"/>
    <property type="evidence" value="ECO:0007669"/>
    <property type="project" value="UniProtKB-SubCell"/>
</dbReference>
<keyword evidence="6 13" id="KW-0378">Hydrolase</keyword>
<name>A0AAU9JU77_9CILI</name>
<evidence type="ECO:0000256" key="12">
    <source>
        <dbReference type="ARBA" id="ARBA00023295"/>
    </source>
</evidence>
<keyword evidence="13" id="KW-0539">Nucleus</keyword>
<evidence type="ECO:0000256" key="13">
    <source>
        <dbReference type="HAMAP-Rule" id="MF_03183"/>
    </source>
</evidence>
<comment type="cofactor">
    <cofactor evidence="1">
        <name>[4Fe-4S] cluster</name>
        <dbReference type="ChEBI" id="CHEBI:49883"/>
    </cofactor>
</comment>
<dbReference type="HAMAP" id="MF_03183">
    <property type="entry name" value="Endonuclease_III_Nth"/>
    <property type="match status" value="1"/>
</dbReference>
<dbReference type="InterPro" id="IPR000445">
    <property type="entry name" value="HhH_motif"/>
</dbReference>
<protein>
    <recommendedName>
        <fullName evidence="13">Endonuclease III homolog</fullName>
        <ecNumber evidence="13">3.2.2.-</ecNumber>
        <ecNumber evidence="13">4.2.99.18</ecNumber>
    </recommendedName>
    <alternativeName>
        <fullName evidence="13">Bifunctional DNA N-glycosylase/DNA-(apurinic or apyrimidinic site) lyase</fullName>
        <shortName evidence="13">DNA glycosylase/AP lyase</shortName>
    </alternativeName>
</protein>
<keyword evidence="16" id="KW-1185">Reference proteome</keyword>
<dbReference type="InterPro" id="IPR030841">
    <property type="entry name" value="NTH1"/>
</dbReference>
<comment type="caution">
    <text evidence="15">The sequence shown here is derived from an EMBL/GenBank/DDBJ whole genome shotgun (WGS) entry which is preliminary data.</text>
</comment>
<dbReference type="EC" id="4.2.99.18" evidence="13"/>
<organism evidence="15 16">
    <name type="scientific">Blepharisma stoltei</name>
    <dbReference type="NCBI Taxonomy" id="1481888"/>
    <lineage>
        <taxon>Eukaryota</taxon>
        <taxon>Sar</taxon>
        <taxon>Alveolata</taxon>
        <taxon>Ciliophora</taxon>
        <taxon>Postciliodesmatophora</taxon>
        <taxon>Heterotrichea</taxon>
        <taxon>Heterotrichida</taxon>
        <taxon>Blepharismidae</taxon>
        <taxon>Blepharisma</taxon>
    </lineage>
</organism>
<dbReference type="PANTHER" id="PTHR43286:SF1">
    <property type="entry name" value="ENDONUCLEASE III-LIKE PROTEIN 1"/>
    <property type="match status" value="1"/>
</dbReference>
<dbReference type="SMART" id="SM00478">
    <property type="entry name" value="ENDO3c"/>
    <property type="match status" value="1"/>
</dbReference>
<evidence type="ECO:0000256" key="11">
    <source>
        <dbReference type="ARBA" id="ARBA00023239"/>
    </source>
</evidence>
<keyword evidence="10 13" id="KW-0234">DNA repair</keyword>
<keyword evidence="7" id="KW-0809">Transit peptide</keyword>